<feature type="repeat" description="ANK" evidence="7">
    <location>
        <begin position="57"/>
        <end position="79"/>
    </location>
</feature>
<evidence type="ECO:0000256" key="4">
    <source>
        <dbReference type="ARBA" id="ARBA00022989"/>
    </source>
</evidence>
<feature type="transmembrane region" description="Helical" evidence="8">
    <location>
        <begin position="489"/>
        <end position="509"/>
    </location>
</feature>
<comment type="caution">
    <text evidence="10">The sequence shown here is derived from an EMBL/GenBank/DDBJ whole genome shotgun (WGS) entry which is preliminary data.</text>
</comment>
<accession>A0ABQ8H278</accession>
<evidence type="ECO:0000256" key="5">
    <source>
        <dbReference type="ARBA" id="ARBA00023043"/>
    </source>
</evidence>
<organism evidence="10 11">
    <name type="scientific">Xanthoceras sorbifolium</name>
    <dbReference type="NCBI Taxonomy" id="99658"/>
    <lineage>
        <taxon>Eukaryota</taxon>
        <taxon>Viridiplantae</taxon>
        <taxon>Streptophyta</taxon>
        <taxon>Embryophyta</taxon>
        <taxon>Tracheophyta</taxon>
        <taxon>Spermatophyta</taxon>
        <taxon>Magnoliopsida</taxon>
        <taxon>eudicotyledons</taxon>
        <taxon>Gunneridae</taxon>
        <taxon>Pentapetalae</taxon>
        <taxon>rosids</taxon>
        <taxon>malvids</taxon>
        <taxon>Sapindales</taxon>
        <taxon>Sapindaceae</taxon>
        <taxon>Xanthoceroideae</taxon>
        <taxon>Xanthoceras</taxon>
    </lineage>
</organism>
<evidence type="ECO:0000256" key="6">
    <source>
        <dbReference type="ARBA" id="ARBA00023136"/>
    </source>
</evidence>
<dbReference type="Pfam" id="PF12796">
    <property type="entry name" value="Ank_2"/>
    <property type="match status" value="3"/>
</dbReference>
<keyword evidence="5 7" id="KW-0040">ANK repeat</keyword>
<dbReference type="Gene3D" id="1.25.40.20">
    <property type="entry name" value="Ankyrin repeat-containing domain"/>
    <property type="match status" value="3"/>
</dbReference>
<keyword evidence="4 8" id="KW-1133">Transmembrane helix</keyword>
<evidence type="ECO:0000256" key="2">
    <source>
        <dbReference type="ARBA" id="ARBA00022692"/>
    </source>
</evidence>
<dbReference type="SUPFAM" id="SSF48403">
    <property type="entry name" value="Ankyrin repeat"/>
    <property type="match status" value="1"/>
</dbReference>
<name>A0ABQ8H278_9ROSI</name>
<evidence type="ECO:0000256" key="8">
    <source>
        <dbReference type="SAM" id="Phobius"/>
    </source>
</evidence>
<feature type="transmembrane region" description="Helical" evidence="8">
    <location>
        <begin position="556"/>
        <end position="576"/>
    </location>
</feature>
<keyword evidence="6 8" id="KW-0472">Membrane</keyword>
<gene>
    <name evidence="10" type="ORF">JRO89_XS15G0145200</name>
</gene>
<evidence type="ECO:0000256" key="3">
    <source>
        <dbReference type="ARBA" id="ARBA00022737"/>
    </source>
</evidence>
<dbReference type="InterPro" id="IPR002110">
    <property type="entry name" value="Ankyrin_rpt"/>
</dbReference>
<feature type="domain" description="PGG" evidence="9">
    <location>
        <begin position="438"/>
        <end position="551"/>
    </location>
</feature>
<dbReference type="Proteomes" id="UP000827721">
    <property type="component" value="Unassembled WGS sequence"/>
</dbReference>
<dbReference type="SMART" id="SM00248">
    <property type="entry name" value="ANK"/>
    <property type="match status" value="9"/>
</dbReference>
<dbReference type="Pfam" id="PF13962">
    <property type="entry name" value="PGG"/>
    <property type="match status" value="1"/>
</dbReference>
<evidence type="ECO:0000256" key="7">
    <source>
        <dbReference type="PROSITE-ProRule" id="PRU00023"/>
    </source>
</evidence>
<feature type="transmembrane region" description="Helical" evidence="8">
    <location>
        <begin position="529"/>
        <end position="550"/>
    </location>
</feature>
<dbReference type="PANTHER" id="PTHR24186">
    <property type="entry name" value="PROTEIN PHOSPHATASE 1 REGULATORY SUBUNIT"/>
    <property type="match status" value="1"/>
</dbReference>
<dbReference type="PROSITE" id="PS50297">
    <property type="entry name" value="ANK_REP_REGION"/>
    <property type="match status" value="5"/>
</dbReference>
<sequence length="670" mass="75463">MWMRFKAAVDDFALFIFVVVHLLCLERRKLEAETESIARSLSLNCWKSPYLPRKESSGNTALHLAARLGDKHVVKTILRLEPSFLYERNRNGETPMHIAAKAGNASVIEVFIDCDNNRIVREGGQENILWMRDNNGNTPLHKAVLNHRDLAAVILINNDLEIILFVNDANQSPLCMAIDTSSTYIAWFIIKQHPSSLNYRGLNELTLLHCAVIRQNYVFVVEIAKRKRELVNTLDAHGRNPLHYAAVLGNVAIARRLLQADVSSSLGHKGDCNGQTPLHLAAQNGQLSVLFVLVNGYPDAIEVLDGRQRSILHFAALNGNVNTVKFILTLPEMEDLINSTDGDGNTPLHLASMNFQENVVDILSKNERVNIRATNQNQLTALAIVESSTDPDREIQKYLIAEILKEAFAARAFYPEDILEGRHFNGIVRDSIKKIKQEEKKEMAQTLLLIATLVATFTFTSAFTIPGGYKNDGPGEGMATLVRKSGFQAFVITVTVAMASSMTAAVLALGQIRYRNHKPLVNMNLIPLAIRLIWLGLVSMSLAFVTGLFVVLSDNLALAIVVCSIGCSFPAIIYVFGPFFGVQTDKIHFHNTPFLLSSLKSFPQWEMQLIKLAWLELHYHWKAARLRRYDKHLNFLLKSGLYRHQRLWSFLQFSREILSNKIYQYFNLCN</sequence>
<evidence type="ECO:0000259" key="9">
    <source>
        <dbReference type="Pfam" id="PF13962"/>
    </source>
</evidence>
<keyword evidence="3" id="KW-0677">Repeat</keyword>
<evidence type="ECO:0000256" key="1">
    <source>
        <dbReference type="ARBA" id="ARBA00004141"/>
    </source>
</evidence>
<comment type="subcellular location">
    <subcellularLocation>
        <location evidence="1">Membrane</location>
        <topology evidence="1">Multi-pass membrane protein</topology>
    </subcellularLocation>
</comment>
<dbReference type="InterPro" id="IPR036770">
    <property type="entry name" value="Ankyrin_rpt-contain_sf"/>
</dbReference>
<proteinExistence type="predicted"/>
<feature type="transmembrane region" description="Helical" evidence="8">
    <location>
        <begin position="446"/>
        <end position="469"/>
    </location>
</feature>
<feature type="repeat" description="ANK" evidence="7">
    <location>
        <begin position="91"/>
        <end position="123"/>
    </location>
</feature>
<feature type="repeat" description="ANK" evidence="7">
    <location>
        <begin position="273"/>
        <end position="295"/>
    </location>
</feature>
<keyword evidence="11" id="KW-1185">Reference proteome</keyword>
<dbReference type="InterPro" id="IPR026961">
    <property type="entry name" value="PGG_dom"/>
</dbReference>
<evidence type="ECO:0000313" key="11">
    <source>
        <dbReference type="Proteomes" id="UP000827721"/>
    </source>
</evidence>
<reference evidence="10 11" key="1">
    <citation type="submission" date="2021-02" db="EMBL/GenBank/DDBJ databases">
        <title>Plant Genome Project.</title>
        <authorList>
            <person name="Zhang R.-G."/>
        </authorList>
    </citation>
    <scope>NUCLEOTIDE SEQUENCE [LARGE SCALE GENOMIC DNA]</scope>
    <source>
        <tissue evidence="10">Leaves</tissue>
    </source>
</reference>
<protein>
    <recommendedName>
        <fullName evidence="9">PGG domain-containing protein</fullName>
    </recommendedName>
</protein>
<dbReference type="EMBL" id="JAFEMO010000015">
    <property type="protein sequence ID" value="KAH7544304.1"/>
    <property type="molecule type" value="Genomic_DNA"/>
</dbReference>
<dbReference type="PROSITE" id="PS50088">
    <property type="entry name" value="ANK_REPEAT"/>
    <property type="match status" value="5"/>
</dbReference>
<evidence type="ECO:0000313" key="10">
    <source>
        <dbReference type="EMBL" id="KAH7544304.1"/>
    </source>
</evidence>
<feature type="repeat" description="ANK" evidence="7">
    <location>
        <begin position="343"/>
        <end position="363"/>
    </location>
</feature>
<keyword evidence="2 8" id="KW-0812">Transmembrane</keyword>
<dbReference type="PANTHER" id="PTHR24186:SF46">
    <property type="entry name" value="PROTEIN ACCELERATED CELL DEATH 6-LIKE"/>
    <property type="match status" value="1"/>
</dbReference>
<feature type="repeat" description="ANK" evidence="7">
    <location>
        <begin position="237"/>
        <end position="269"/>
    </location>
</feature>